<dbReference type="InterPro" id="IPR005158">
    <property type="entry name" value="BTAD"/>
</dbReference>
<dbReference type="InterPro" id="IPR051677">
    <property type="entry name" value="AfsR-DnrI-RedD_regulator"/>
</dbReference>
<keyword evidence="2" id="KW-0805">Transcription regulation</keyword>
<dbReference type="CDD" id="cd15831">
    <property type="entry name" value="BTAD"/>
    <property type="match status" value="1"/>
</dbReference>
<evidence type="ECO:0000256" key="1">
    <source>
        <dbReference type="ARBA" id="ARBA00005820"/>
    </source>
</evidence>
<dbReference type="InterPro" id="IPR036388">
    <property type="entry name" value="WH-like_DNA-bd_sf"/>
</dbReference>
<dbReference type="Pfam" id="PF03704">
    <property type="entry name" value="BTAD"/>
    <property type="match status" value="1"/>
</dbReference>
<evidence type="ECO:0000313" key="7">
    <source>
        <dbReference type="EMBL" id="MFB9209633.1"/>
    </source>
</evidence>
<dbReference type="InterPro" id="IPR016032">
    <property type="entry name" value="Sig_transdc_resp-reg_C-effctor"/>
</dbReference>
<dbReference type="InterPro" id="IPR041664">
    <property type="entry name" value="AAA_16"/>
</dbReference>
<dbReference type="SMART" id="SM00028">
    <property type="entry name" value="TPR"/>
    <property type="match status" value="3"/>
</dbReference>
<keyword evidence="3 5" id="KW-0238">DNA-binding</keyword>
<name>A0ABV5IYI3_9ACTN</name>
<keyword evidence="8" id="KW-1185">Reference proteome</keyword>
<evidence type="ECO:0000256" key="4">
    <source>
        <dbReference type="ARBA" id="ARBA00023163"/>
    </source>
</evidence>
<feature type="domain" description="OmpR/PhoB-type" evidence="6">
    <location>
        <begin position="1"/>
        <end position="102"/>
    </location>
</feature>
<gene>
    <name evidence="7" type="ORF">ACFFV7_51215</name>
</gene>
<dbReference type="PROSITE" id="PS51755">
    <property type="entry name" value="OMPR_PHOB"/>
    <property type="match status" value="1"/>
</dbReference>
<dbReference type="Proteomes" id="UP001589647">
    <property type="component" value="Unassembled WGS sequence"/>
</dbReference>
<reference evidence="7 8" key="1">
    <citation type="submission" date="2024-09" db="EMBL/GenBank/DDBJ databases">
        <authorList>
            <person name="Sun Q."/>
            <person name="Mori K."/>
        </authorList>
    </citation>
    <scope>NUCLEOTIDE SEQUENCE [LARGE SCALE GENOMIC DNA]</scope>
    <source>
        <strain evidence="7 8">CCM 3426</strain>
    </source>
</reference>
<dbReference type="SMART" id="SM00862">
    <property type="entry name" value="Trans_reg_C"/>
    <property type="match status" value="1"/>
</dbReference>
<dbReference type="Gene3D" id="1.10.10.10">
    <property type="entry name" value="Winged helix-like DNA-binding domain superfamily/Winged helix DNA-binding domain"/>
    <property type="match status" value="1"/>
</dbReference>
<accession>A0ABV5IYI3</accession>
<protein>
    <submittedName>
        <fullName evidence="7">BTAD domain-containing putative transcriptional regulator</fullName>
    </submittedName>
</protein>
<dbReference type="SUPFAM" id="SSF46894">
    <property type="entry name" value="C-terminal effector domain of the bipartite response regulators"/>
    <property type="match status" value="1"/>
</dbReference>
<dbReference type="SUPFAM" id="SSF52540">
    <property type="entry name" value="P-loop containing nucleoside triphosphate hydrolases"/>
    <property type="match status" value="1"/>
</dbReference>
<dbReference type="PANTHER" id="PTHR35807">
    <property type="entry name" value="TRANSCRIPTIONAL REGULATOR REDD-RELATED"/>
    <property type="match status" value="1"/>
</dbReference>
<evidence type="ECO:0000256" key="5">
    <source>
        <dbReference type="PROSITE-ProRule" id="PRU01091"/>
    </source>
</evidence>
<dbReference type="Pfam" id="PF13191">
    <property type="entry name" value="AAA_16"/>
    <property type="match status" value="1"/>
</dbReference>
<dbReference type="PANTHER" id="PTHR35807:SF1">
    <property type="entry name" value="TRANSCRIPTIONAL REGULATOR REDD"/>
    <property type="match status" value="1"/>
</dbReference>
<dbReference type="Gene3D" id="3.40.50.300">
    <property type="entry name" value="P-loop containing nucleotide triphosphate hydrolases"/>
    <property type="match status" value="1"/>
</dbReference>
<dbReference type="InterPro" id="IPR011990">
    <property type="entry name" value="TPR-like_helical_dom_sf"/>
</dbReference>
<dbReference type="SUPFAM" id="SSF48452">
    <property type="entry name" value="TPR-like"/>
    <property type="match status" value="2"/>
</dbReference>
<dbReference type="SMART" id="SM01043">
    <property type="entry name" value="BTAD"/>
    <property type="match status" value="1"/>
</dbReference>
<sequence>MSAPDLGLRLLGPVSCVLDGEEVDAGPPRQRAVLVMLAASPGRVVTQDQLVEGLWGGRPPASARQSVYTYVAGLRRAIEPARDPGARPGLLVGAAGGYRLLVEPDQVDAIAFTRLAEAARRSAGAGAHPEALRVYEQALGLWRGRALGDVPGPFAEAERLRLEELRAGAVEGRAAARIRLGAADEAVPELRALVARHPLREHPYELLVLALDACGRRQEALRVYEEARHVLDDELGVGPGEGLRRAYALVGGGTEVAREEGPVPRQLPRDLSGFVGRPREIARLRALLAPGDDEPPPMVVISGAPGSGKSALAVHVAHGVRHRFPDGQVFVNLRGGTPNVPRLTPQEIAARLLRAIGTPNEDVPPGSEEAVALWRARAQGRRLLVLLDDAAGLAQIRWLLPVPEGVCVLVTSRESLRVGDGRVRVRLGRLPRAEAGSMLAGLAGKGRVRSDPAGTASLIRLCDGLPLALRIAGARLADRPDWTVGELAGRLADERTRLHELEAGDLAVRSGLAASWSHLTHSDHAVDRAAARMLALLGLVHVPDLSADAAARLAGVPEREAGCALDRLSDAHLLERDVRGRFQLHDLVRVFAGELVPAEGRKAPLLRLFGYYAAGLRSAARTADPNRVHPTHLPVAEPGRAFRDADEANAWIEREEPTLLAAAAQAMADPDDDLARTGAALGLAMLWPQQKAYRVADLISIGNRALSVAERLADDETAMHAHSQAGVGEYFKGDLTAALEHIDRHLTLARRLNDRFEEQRAHGNLAATYAKAQRYDRALEHALAQREIAREISSEVGERYALLQIGNAHRQMGRLGEAAAALEEAAAMAGRAGDAALEGHMRHALGALQLDRGDLEAGLAQLERALGRAVAGGTKLMQVQCLIQLARANRLLTRRTAAAERLAEAESLARALDSASWLERVAEEREAMGAAGPEG</sequence>
<organism evidence="7 8">
    <name type="scientific">Nonomuraea spiralis</name>
    <dbReference type="NCBI Taxonomy" id="46182"/>
    <lineage>
        <taxon>Bacteria</taxon>
        <taxon>Bacillati</taxon>
        <taxon>Actinomycetota</taxon>
        <taxon>Actinomycetes</taxon>
        <taxon>Streptosporangiales</taxon>
        <taxon>Streptosporangiaceae</taxon>
        <taxon>Nonomuraea</taxon>
    </lineage>
</organism>
<dbReference type="RefSeq" id="WP_189648118.1">
    <property type="nucleotide sequence ID" value="NZ_BMRC01000006.1"/>
</dbReference>
<dbReference type="InterPro" id="IPR019734">
    <property type="entry name" value="TPR_rpt"/>
</dbReference>
<dbReference type="Gene3D" id="1.25.40.10">
    <property type="entry name" value="Tetratricopeptide repeat domain"/>
    <property type="match status" value="2"/>
</dbReference>
<dbReference type="InterPro" id="IPR003593">
    <property type="entry name" value="AAA+_ATPase"/>
</dbReference>
<dbReference type="Pfam" id="PF00486">
    <property type="entry name" value="Trans_reg_C"/>
    <property type="match status" value="1"/>
</dbReference>
<dbReference type="EMBL" id="JBHMEI010000104">
    <property type="protein sequence ID" value="MFB9209633.1"/>
    <property type="molecule type" value="Genomic_DNA"/>
</dbReference>
<dbReference type="InterPro" id="IPR001867">
    <property type="entry name" value="OmpR/PhoB-type_DNA-bd"/>
</dbReference>
<comment type="caution">
    <text evidence="7">The sequence shown here is derived from an EMBL/GenBank/DDBJ whole genome shotgun (WGS) entry which is preliminary data.</text>
</comment>
<comment type="similarity">
    <text evidence="1">Belongs to the AfsR/DnrI/RedD regulatory family.</text>
</comment>
<dbReference type="SMART" id="SM00382">
    <property type="entry name" value="AAA"/>
    <property type="match status" value="1"/>
</dbReference>
<evidence type="ECO:0000313" key="8">
    <source>
        <dbReference type="Proteomes" id="UP001589647"/>
    </source>
</evidence>
<evidence type="ECO:0000256" key="3">
    <source>
        <dbReference type="ARBA" id="ARBA00023125"/>
    </source>
</evidence>
<evidence type="ECO:0000259" key="6">
    <source>
        <dbReference type="PROSITE" id="PS51755"/>
    </source>
</evidence>
<evidence type="ECO:0000256" key="2">
    <source>
        <dbReference type="ARBA" id="ARBA00023015"/>
    </source>
</evidence>
<dbReference type="InterPro" id="IPR027417">
    <property type="entry name" value="P-loop_NTPase"/>
</dbReference>
<dbReference type="PRINTS" id="PR00364">
    <property type="entry name" value="DISEASERSIST"/>
</dbReference>
<proteinExistence type="inferred from homology"/>
<keyword evidence="4" id="KW-0804">Transcription</keyword>
<feature type="DNA-binding region" description="OmpR/PhoB-type" evidence="5">
    <location>
        <begin position="1"/>
        <end position="102"/>
    </location>
</feature>